<dbReference type="EMBL" id="CAAJGR010000121">
    <property type="protein sequence ID" value="VHO05393.1"/>
    <property type="molecule type" value="Genomic_DNA"/>
</dbReference>
<dbReference type="Pfam" id="PF10114">
    <property type="entry name" value="PocR"/>
    <property type="match status" value="1"/>
</dbReference>
<dbReference type="SMART" id="SM00267">
    <property type="entry name" value="GGDEF"/>
    <property type="match status" value="1"/>
</dbReference>
<dbReference type="InterPro" id="IPR029787">
    <property type="entry name" value="Nucleotide_cyclase"/>
</dbReference>
<protein>
    <submittedName>
        <fullName evidence="3">Diguanylate cyclase/phosphodiesterase (GGDEF &amp; EAL domains) with PAS/PAC sensor(S)</fullName>
    </submittedName>
</protein>
<proteinExistence type="predicted"/>
<dbReference type="InterPro" id="IPR043128">
    <property type="entry name" value="Rev_trsase/Diguanyl_cyclase"/>
</dbReference>
<dbReference type="SUPFAM" id="SSF55781">
    <property type="entry name" value="GAF domain-like"/>
    <property type="match status" value="1"/>
</dbReference>
<dbReference type="PANTHER" id="PTHR46663">
    <property type="entry name" value="DIGUANYLATE CYCLASE DGCT-RELATED"/>
    <property type="match status" value="1"/>
</dbReference>
<dbReference type="FunFam" id="3.30.70.270:FF:000001">
    <property type="entry name" value="Diguanylate cyclase domain protein"/>
    <property type="match status" value="1"/>
</dbReference>
<reference evidence="3" key="1">
    <citation type="submission" date="2019-04" db="EMBL/GenBank/DDBJ databases">
        <authorList>
            <person name="Brambilla D."/>
        </authorList>
    </citation>
    <scope>NUCLEOTIDE SEQUENCE</scope>
    <source>
        <strain evidence="3">BAL1</strain>
    </source>
</reference>
<evidence type="ECO:0000313" key="3">
    <source>
        <dbReference type="EMBL" id="VHO05393.1"/>
    </source>
</evidence>
<sequence length="595" mass="66222">MAALVYKGCHNSFLPVLALYKKSHYTKVVMRTKSPHLHREANLIQMLDPMSADWNQAFPAPNKTVTSKLVAGLDFSRLNTLFENFLQVMDIPIALVDLQGKVLASSRWQRACIQFHRQSETTLQRCVESDRDLALQLEEGENYSIYRCRNGLTDCATPIILDGEHIANLLIGQFLLHEPDQAYFSAQAEVSGFNKADYLAALAEVPIVDEAKLPAMLNMLASLALQITELSLANNRYLQSLQQTEQQVLQRTQELTLQNQILSQISEGAALKAVLHNLVVQVEKLHPDMLCSILLMADDEKTLRHGAAPSLPDAYNEAIDGVVIGIGVGSCGTAAFTGETVIVSDISSHPYWQPYLALAEIAQVKACWSQPVKNARGKVLGTFAIYHRQATEPSAQLLEKIKTYGNLAELAISRSLSSAQIRHLAFYDDLTGLANRRLLEEHMLQAMANSQRSQKYCGLMFIDLDNFKPVNDIYGHRVGDTLLQDVARRLQSIVRAADTVARFGGDEFIVLLRDIDIDAKRSQQQIQLVAAKIAQELSRPFPLNDNNMHQGACSIGLVLFKGDTDCDELLRRADTAMYQAKRSGQNQPCWYSPAQ</sequence>
<dbReference type="PANTHER" id="PTHR46663:SF2">
    <property type="entry name" value="GGDEF DOMAIN-CONTAINING PROTEIN"/>
    <property type="match status" value="1"/>
</dbReference>
<gene>
    <name evidence="3" type="ORF">BAL341_2476</name>
</gene>
<dbReference type="SUPFAM" id="SSF55073">
    <property type="entry name" value="Nucleotide cyclase"/>
    <property type="match status" value="1"/>
</dbReference>
<dbReference type="Gene3D" id="3.30.450.40">
    <property type="match status" value="1"/>
</dbReference>
<dbReference type="Gene3D" id="3.30.70.270">
    <property type="match status" value="1"/>
</dbReference>
<dbReference type="AlphaFoldDB" id="A0A486XS40"/>
<name>A0A486XS40_9GAMM</name>
<dbReference type="InterPro" id="IPR003018">
    <property type="entry name" value="GAF"/>
</dbReference>
<evidence type="ECO:0000256" key="1">
    <source>
        <dbReference type="ARBA" id="ARBA00001946"/>
    </source>
</evidence>
<feature type="domain" description="GGDEF" evidence="2">
    <location>
        <begin position="455"/>
        <end position="593"/>
    </location>
</feature>
<dbReference type="CDD" id="cd01949">
    <property type="entry name" value="GGDEF"/>
    <property type="match status" value="1"/>
</dbReference>
<dbReference type="InterPro" id="IPR052163">
    <property type="entry name" value="DGC-Regulatory_Protein"/>
</dbReference>
<dbReference type="InterPro" id="IPR029016">
    <property type="entry name" value="GAF-like_dom_sf"/>
</dbReference>
<comment type="cofactor">
    <cofactor evidence="1">
        <name>Mg(2+)</name>
        <dbReference type="ChEBI" id="CHEBI:18420"/>
    </cofactor>
</comment>
<dbReference type="InterPro" id="IPR018771">
    <property type="entry name" value="PocR_dom"/>
</dbReference>
<dbReference type="GO" id="GO:0003824">
    <property type="term" value="F:catalytic activity"/>
    <property type="evidence" value="ECO:0007669"/>
    <property type="project" value="UniProtKB-ARBA"/>
</dbReference>
<dbReference type="Pfam" id="PF13185">
    <property type="entry name" value="GAF_2"/>
    <property type="match status" value="1"/>
</dbReference>
<organism evidence="3">
    <name type="scientific">Rheinheimera sp. BAL341</name>
    <dbReference type="NCBI Taxonomy" id="1708203"/>
    <lineage>
        <taxon>Bacteria</taxon>
        <taxon>Pseudomonadati</taxon>
        <taxon>Pseudomonadota</taxon>
        <taxon>Gammaproteobacteria</taxon>
        <taxon>Chromatiales</taxon>
        <taxon>Chromatiaceae</taxon>
        <taxon>Rheinheimera</taxon>
    </lineage>
</organism>
<dbReference type="NCBIfam" id="TIGR00254">
    <property type="entry name" value="GGDEF"/>
    <property type="match status" value="1"/>
</dbReference>
<evidence type="ECO:0000259" key="2">
    <source>
        <dbReference type="PROSITE" id="PS50887"/>
    </source>
</evidence>
<dbReference type="InterPro" id="IPR000160">
    <property type="entry name" value="GGDEF_dom"/>
</dbReference>
<dbReference type="Pfam" id="PF00990">
    <property type="entry name" value="GGDEF"/>
    <property type="match status" value="1"/>
</dbReference>
<dbReference type="PROSITE" id="PS50887">
    <property type="entry name" value="GGDEF"/>
    <property type="match status" value="1"/>
</dbReference>
<accession>A0A486XS40</accession>
<dbReference type="SMART" id="SM00065">
    <property type="entry name" value="GAF"/>
    <property type="match status" value="1"/>
</dbReference>